<dbReference type="Proteomes" id="UP000184497">
    <property type="component" value="Unassembled WGS sequence"/>
</dbReference>
<dbReference type="Pfam" id="PF19802">
    <property type="entry name" value="DUF6285"/>
    <property type="match status" value="1"/>
</dbReference>
<gene>
    <name evidence="2" type="ORF">SAMN05216369_1868</name>
</gene>
<reference evidence="3" key="1">
    <citation type="submission" date="2016-11" db="EMBL/GenBank/DDBJ databases">
        <authorList>
            <person name="Varghese N."/>
            <person name="Submissions S."/>
        </authorList>
    </citation>
    <scope>NUCLEOTIDE SEQUENCE [LARGE SCALE GENOMIC DNA]</scope>
    <source>
        <strain evidence="3">CGMCC 1.10835</strain>
    </source>
</reference>
<feature type="domain" description="DUF6285" evidence="1">
    <location>
        <begin position="24"/>
        <end position="118"/>
    </location>
</feature>
<sequence length="121" mass="13587">MINKPDIHDLLTEARQVLMNSLTPELTGTRKYEALMIANAMGMAIRELGQSEQAKVEEADRAVSAFLGVQSQPNYNVECEESLAEAIRERRLDGRDKALREVLRTLTEARLGINSPGYLKR</sequence>
<dbReference type="AlphaFoldDB" id="A0A1M6S6D1"/>
<keyword evidence="3" id="KW-1185">Reference proteome</keyword>
<organism evidence="2 3">
    <name type="scientific">Marinobacter antarcticus</name>
    <dbReference type="NCBI Taxonomy" id="564117"/>
    <lineage>
        <taxon>Bacteria</taxon>
        <taxon>Pseudomonadati</taxon>
        <taxon>Pseudomonadota</taxon>
        <taxon>Gammaproteobacteria</taxon>
        <taxon>Pseudomonadales</taxon>
        <taxon>Marinobacteraceae</taxon>
        <taxon>Marinobacter</taxon>
    </lineage>
</organism>
<evidence type="ECO:0000313" key="2">
    <source>
        <dbReference type="EMBL" id="SHK40251.1"/>
    </source>
</evidence>
<dbReference type="STRING" id="564117.SAMN05216369_1868"/>
<dbReference type="EMBL" id="FRAQ01000001">
    <property type="protein sequence ID" value="SHK40251.1"/>
    <property type="molecule type" value="Genomic_DNA"/>
</dbReference>
<accession>A0A1M6S6D1</accession>
<proteinExistence type="predicted"/>
<dbReference type="OrthoDB" id="8480752at2"/>
<dbReference type="RefSeq" id="WP_072796859.1">
    <property type="nucleotide sequence ID" value="NZ_FRAQ01000001.1"/>
</dbReference>
<evidence type="ECO:0000259" key="1">
    <source>
        <dbReference type="Pfam" id="PF19802"/>
    </source>
</evidence>
<dbReference type="InterPro" id="IPR046252">
    <property type="entry name" value="DUF6285"/>
</dbReference>
<name>A0A1M6S6D1_9GAMM</name>
<protein>
    <recommendedName>
        <fullName evidence="1">DUF6285 domain-containing protein</fullName>
    </recommendedName>
</protein>
<evidence type="ECO:0000313" key="3">
    <source>
        <dbReference type="Proteomes" id="UP000184497"/>
    </source>
</evidence>